<comment type="caution">
    <text evidence="2">The sequence shown here is derived from an EMBL/GenBank/DDBJ whole genome shotgun (WGS) entry which is preliminary data.</text>
</comment>
<dbReference type="AlphaFoldDB" id="A0A2S9DQY6"/>
<dbReference type="SMART" id="SM01008">
    <property type="entry name" value="Ald_Xan_dh_C"/>
    <property type="match status" value="1"/>
</dbReference>
<organism evidence="2 3">
    <name type="scientific">Pseudomonas cedrina</name>
    <dbReference type="NCBI Taxonomy" id="651740"/>
    <lineage>
        <taxon>Bacteria</taxon>
        <taxon>Pseudomonadati</taxon>
        <taxon>Pseudomonadota</taxon>
        <taxon>Gammaproteobacteria</taxon>
        <taxon>Pseudomonadales</taxon>
        <taxon>Pseudomonadaceae</taxon>
        <taxon>Pseudomonas</taxon>
    </lineage>
</organism>
<sequence>MIRSIENESRRRFLKGTAGLTLAVYMPWSLADGAARAGKKEGEFEPSAFLRIGEDNVVTVISKHLEMGQGAYTGLATLVAEELDADWAQVRVESAPAESRYKNSLLGIQGTGGSSSIANSWEQLRMTGATARAMLVSAAAWLWKVPAQEVEVVDGVLRHAASGKQATFGQLAQLAADQPVPAEVKLKDPSAFKLIGRQHLARKDSADKVNGKAIYTQDIHLPGMLTAVVAHPPRIGAKVKSFDAKAALAIPGVVHVVQIPSGVAVVAKDTWSAKKGRDAVAIQWDESGAFKQSSEQLFQRYRELAKTQGTVVRNDGDVNTGLAGATRTLEAEYDFPFLAHSAMEPMNCVVALTKYGCETWHGAQMQSHVQTVLADLFGLEPEQVRVHTLYAGGSFGRRASKDADYVLENAHIVKAIGGKAPVKLVWLREDDMQAGHYRPMYHHRLTAGLDEQGKLVAWQHRLVGQSVFAGSPFAAFIKDGIDSTSVEGGSTLPYRIPNLRVDLHTPSDIPVPIQWWRVVGHSHNAFSTECFFDELAQMAGQDPVAWRLAMLEGHSRHIETLKLVAQKAAWDAPLAAGKQGERRGRGVALHEAFGSVVAQVVEVTVQSDGKFKVDRVVCSVECGIAVNPDVIRAQVEGSIGFALSAAMHEAITLTDGKIDQSNFHNNEPLRIYDMPKVEVHIVPSASPPSGIGEPPVAPLAPALVNALAAATGKRIRRLPISAQLSA</sequence>
<dbReference type="InterPro" id="IPR008274">
    <property type="entry name" value="AldOxase/xan_DH_MoCoBD1"/>
</dbReference>
<dbReference type="EMBL" id="PCQE01000018">
    <property type="protein sequence ID" value="PRC05006.1"/>
    <property type="molecule type" value="Genomic_DNA"/>
</dbReference>
<dbReference type="PIRSF" id="PIRSF036389">
    <property type="entry name" value="IOR_B"/>
    <property type="match status" value="1"/>
</dbReference>
<dbReference type="Proteomes" id="UP000239458">
    <property type="component" value="Unassembled WGS sequence"/>
</dbReference>
<protein>
    <submittedName>
        <fullName evidence="2">Twin-arginine translocation pathway signal protein</fullName>
    </submittedName>
</protein>
<dbReference type="InterPro" id="IPR012368">
    <property type="entry name" value="OxRdtase_Mopterin-bd_su_IorB"/>
</dbReference>
<gene>
    <name evidence="2" type="ORF">CQ006_13080</name>
</gene>
<dbReference type="PANTHER" id="PTHR47495">
    <property type="entry name" value="ALDEHYDE DEHYDROGENASE"/>
    <property type="match status" value="1"/>
</dbReference>
<dbReference type="GO" id="GO:0016491">
    <property type="term" value="F:oxidoreductase activity"/>
    <property type="evidence" value="ECO:0007669"/>
    <property type="project" value="InterPro"/>
</dbReference>
<dbReference type="InterPro" id="IPR037165">
    <property type="entry name" value="AldOxase/xan_DH_Mopterin-bd_sf"/>
</dbReference>
<dbReference type="Pfam" id="PF02738">
    <property type="entry name" value="MoCoBD_1"/>
    <property type="match status" value="1"/>
</dbReference>
<dbReference type="InterPro" id="IPR052516">
    <property type="entry name" value="N-heterocyclic_Hydroxylase"/>
</dbReference>
<dbReference type="Gene3D" id="3.90.1170.50">
    <property type="entry name" value="Aldehyde oxidase/xanthine dehydrogenase, a/b hammerhead"/>
    <property type="match status" value="1"/>
</dbReference>
<dbReference type="Pfam" id="PF20256">
    <property type="entry name" value="MoCoBD_2"/>
    <property type="match status" value="2"/>
</dbReference>
<dbReference type="SUPFAM" id="SSF56003">
    <property type="entry name" value="Molybdenum cofactor-binding domain"/>
    <property type="match status" value="2"/>
</dbReference>
<feature type="domain" description="Aldehyde oxidase/xanthine dehydrogenase a/b hammerhead" evidence="1">
    <location>
        <begin position="210"/>
        <end position="288"/>
    </location>
</feature>
<evidence type="ECO:0000259" key="1">
    <source>
        <dbReference type="SMART" id="SM01008"/>
    </source>
</evidence>
<evidence type="ECO:0000313" key="3">
    <source>
        <dbReference type="Proteomes" id="UP000239458"/>
    </source>
</evidence>
<reference evidence="2 3" key="1">
    <citation type="submission" date="2017-09" db="EMBL/GenBank/DDBJ databases">
        <title>Genomic, metabolic, and phenotypic characteristics of bacterial isolates from the natural microbiome of the model nematode Caenorhabditis elegans.</title>
        <authorList>
            <person name="Zimmermann J."/>
            <person name="Obeng N."/>
            <person name="Yang W."/>
            <person name="Obeng O."/>
            <person name="Kissoyan K."/>
            <person name="Pees B."/>
            <person name="Dirksen P."/>
            <person name="Hoppner M."/>
            <person name="Franke A."/>
            <person name="Rosenstiel P."/>
            <person name="Leippe M."/>
            <person name="Dierking K."/>
            <person name="Kaleta C."/>
            <person name="Schulenburg H."/>
        </authorList>
    </citation>
    <scope>NUCLEOTIDE SEQUENCE [LARGE SCALE GENOMIC DNA]</scope>
    <source>
        <strain evidence="2 3">MYb184</strain>
    </source>
</reference>
<name>A0A2S9DQY6_PSECE</name>
<dbReference type="InterPro" id="IPR006311">
    <property type="entry name" value="TAT_signal"/>
</dbReference>
<proteinExistence type="predicted"/>
<accession>A0A2S9DQY6</accession>
<dbReference type="PROSITE" id="PS51318">
    <property type="entry name" value="TAT"/>
    <property type="match status" value="1"/>
</dbReference>
<dbReference type="InterPro" id="IPR046867">
    <property type="entry name" value="AldOxase/xan_DH_MoCoBD2"/>
</dbReference>
<dbReference type="RefSeq" id="WP_105229135.1">
    <property type="nucleotide sequence ID" value="NZ_PCQE01000018.1"/>
</dbReference>
<dbReference type="InterPro" id="IPR000674">
    <property type="entry name" value="Ald_Oxase/Xan_DH_a/b"/>
</dbReference>
<dbReference type="Gene3D" id="3.30.365.10">
    <property type="entry name" value="Aldehyde oxidase/xanthine dehydrogenase, molybdopterin binding domain"/>
    <property type="match status" value="4"/>
</dbReference>
<dbReference type="PANTHER" id="PTHR47495:SF2">
    <property type="entry name" value="ALDEHYDE DEHYDROGENASE"/>
    <property type="match status" value="1"/>
</dbReference>
<evidence type="ECO:0000313" key="2">
    <source>
        <dbReference type="EMBL" id="PRC05006.1"/>
    </source>
</evidence>